<accession>A0A0E0E4N4</accession>
<name>A0A0E0E4N4_9ORYZ</name>
<keyword evidence="3" id="KW-1185">Reference proteome</keyword>
<dbReference type="EnsemblPlants" id="OMERI06G23360.1">
    <property type="protein sequence ID" value="OMERI06G23360.1"/>
    <property type="gene ID" value="OMERI06G23360"/>
</dbReference>
<evidence type="ECO:0000256" key="1">
    <source>
        <dbReference type="SAM" id="MobiDB-lite"/>
    </source>
</evidence>
<proteinExistence type="predicted"/>
<reference evidence="2" key="1">
    <citation type="submission" date="2015-04" db="UniProtKB">
        <authorList>
            <consortium name="EnsemblPlants"/>
        </authorList>
    </citation>
    <scope>IDENTIFICATION</scope>
</reference>
<evidence type="ECO:0000313" key="2">
    <source>
        <dbReference type="EnsemblPlants" id="OMERI06G23360.1"/>
    </source>
</evidence>
<dbReference type="AlphaFoldDB" id="A0A0E0E4N4"/>
<protein>
    <submittedName>
        <fullName evidence="2">Uncharacterized protein</fullName>
    </submittedName>
</protein>
<dbReference type="Gramene" id="OMERI06G23360.1">
    <property type="protein sequence ID" value="OMERI06G23360.1"/>
    <property type="gene ID" value="OMERI06G23360"/>
</dbReference>
<evidence type="ECO:0000313" key="3">
    <source>
        <dbReference type="Proteomes" id="UP000008021"/>
    </source>
</evidence>
<dbReference type="HOGENOM" id="CLU_2079083_0_0_1"/>
<feature type="region of interest" description="Disordered" evidence="1">
    <location>
        <begin position="89"/>
        <end position="118"/>
    </location>
</feature>
<dbReference type="Proteomes" id="UP000008021">
    <property type="component" value="Chromosome 6"/>
</dbReference>
<organism evidence="2">
    <name type="scientific">Oryza meridionalis</name>
    <dbReference type="NCBI Taxonomy" id="40149"/>
    <lineage>
        <taxon>Eukaryota</taxon>
        <taxon>Viridiplantae</taxon>
        <taxon>Streptophyta</taxon>
        <taxon>Embryophyta</taxon>
        <taxon>Tracheophyta</taxon>
        <taxon>Spermatophyta</taxon>
        <taxon>Magnoliopsida</taxon>
        <taxon>Liliopsida</taxon>
        <taxon>Poales</taxon>
        <taxon>Poaceae</taxon>
        <taxon>BOP clade</taxon>
        <taxon>Oryzoideae</taxon>
        <taxon>Oryzeae</taxon>
        <taxon>Oryzinae</taxon>
        <taxon>Oryza</taxon>
    </lineage>
</organism>
<reference evidence="2" key="2">
    <citation type="submission" date="2018-05" db="EMBL/GenBank/DDBJ databases">
        <title>OmerRS3 (Oryza meridionalis Reference Sequence Version 3).</title>
        <authorList>
            <person name="Zhang J."/>
            <person name="Kudrna D."/>
            <person name="Lee S."/>
            <person name="Talag J."/>
            <person name="Welchert J."/>
            <person name="Wing R.A."/>
        </authorList>
    </citation>
    <scope>NUCLEOTIDE SEQUENCE [LARGE SCALE GENOMIC DNA]</scope>
    <source>
        <strain evidence="2">cv. OR44</strain>
    </source>
</reference>
<sequence>MEINQGIQQSRGEEGAHIWFSRLKSFKTCQAGGSSMEINQGIQQSRGEEGAHIWFSRLKSFKTCQADGRPLPERLGGPPRRIGQLRRRVGRHCDGHPASVLPAQEPGGDASKLAAAEL</sequence>